<dbReference type="EC" id="3.4.-.-" evidence="3"/>
<evidence type="ECO:0000259" key="2">
    <source>
        <dbReference type="Pfam" id="PF02517"/>
    </source>
</evidence>
<feature type="transmembrane region" description="Helical" evidence="1">
    <location>
        <begin position="231"/>
        <end position="251"/>
    </location>
</feature>
<evidence type="ECO:0000313" key="4">
    <source>
        <dbReference type="Proteomes" id="UP001596137"/>
    </source>
</evidence>
<dbReference type="GO" id="GO:0016787">
    <property type="term" value="F:hydrolase activity"/>
    <property type="evidence" value="ECO:0007669"/>
    <property type="project" value="UniProtKB-KW"/>
</dbReference>
<reference evidence="4" key="1">
    <citation type="journal article" date="2019" name="Int. J. Syst. Evol. Microbiol.">
        <title>The Global Catalogue of Microorganisms (GCM) 10K type strain sequencing project: providing services to taxonomists for standard genome sequencing and annotation.</title>
        <authorList>
            <consortium name="The Broad Institute Genomics Platform"/>
            <consortium name="The Broad Institute Genome Sequencing Center for Infectious Disease"/>
            <person name="Wu L."/>
            <person name="Ma J."/>
        </authorList>
    </citation>
    <scope>NUCLEOTIDE SEQUENCE [LARGE SCALE GENOMIC DNA]</scope>
    <source>
        <strain evidence="4">JCM 30346</strain>
    </source>
</reference>
<dbReference type="PANTHER" id="PTHR35797">
    <property type="entry name" value="PROTEASE-RELATED"/>
    <property type="match status" value="1"/>
</dbReference>
<dbReference type="EMBL" id="JBHSRF010000014">
    <property type="protein sequence ID" value="MFC6082116.1"/>
    <property type="molecule type" value="Genomic_DNA"/>
</dbReference>
<accession>A0ABW1NGK1</accession>
<dbReference type="RefSeq" id="WP_380751422.1">
    <property type="nucleotide sequence ID" value="NZ_JBHSRF010000014.1"/>
</dbReference>
<protein>
    <submittedName>
        <fullName evidence="3">CPBP family intramembrane glutamic endopeptidase</fullName>
        <ecNumber evidence="3">3.4.-.-</ecNumber>
    </submittedName>
</protein>
<gene>
    <name evidence="3" type="ORF">ACFP1K_13210</name>
</gene>
<proteinExistence type="predicted"/>
<keyword evidence="1" id="KW-0812">Transmembrane</keyword>
<dbReference type="InterPro" id="IPR042150">
    <property type="entry name" value="MmRce1-like"/>
</dbReference>
<comment type="caution">
    <text evidence="3">The sequence shown here is derived from an EMBL/GenBank/DDBJ whole genome shotgun (WGS) entry which is preliminary data.</text>
</comment>
<dbReference type="Pfam" id="PF02517">
    <property type="entry name" value="Rce1-like"/>
    <property type="match status" value="1"/>
</dbReference>
<name>A0ABW1NGK1_9ACTN</name>
<keyword evidence="4" id="KW-1185">Reference proteome</keyword>
<feature type="transmembrane region" description="Helical" evidence="1">
    <location>
        <begin position="134"/>
        <end position="154"/>
    </location>
</feature>
<dbReference type="InterPro" id="IPR003675">
    <property type="entry name" value="Rce1/LyrA-like_dom"/>
</dbReference>
<evidence type="ECO:0000313" key="3">
    <source>
        <dbReference type="EMBL" id="MFC6082116.1"/>
    </source>
</evidence>
<feature type="transmembrane region" description="Helical" evidence="1">
    <location>
        <begin position="21"/>
        <end position="39"/>
    </location>
</feature>
<feature type="transmembrane region" description="Helical" evidence="1">
    <location>
        <begin position="102"/>
        <end position="122"/>
    </location>
</feature>
<feature type="transmembrane region" description="Helical" evidence="1">
    <location>
        <begin position="59"/>
        <end position="81"/>
    </location>
</feature>
<dbReference type="PANTHER" id="PTHR35797:SF1">
    <property type="entry name" value="PROTEASE"/>
    <property type="match status" value="1"/>
</dbReference>
<feature type="transmembrane region" description="Helical" evidence="1">
    <location>
        <begin position="175"/>
        <end position="196"/>
    </location>
</feature>
<organism evidence="3 4">
    <name type="scientific">Sphaerisporangium aureirubrum</name>
    <dbReference type="NCBI Taxonomy" id="1544736"/>
    <lineage>
        <taxon>Bacteria</taxon>
        <taxon>Bacillati</taxon>
        <taxon>Actinomycetota</taxon>
        <taxon>Actinomycetes</taxon>
        <taxon>Streptosporangiales</taxon>
        <taxon>Streptosporangiaceae</taxon>
        <taxon>Sphaerisporangium</taxon>
    </lineage>
</organism>
<sequence length="307" mass="33815">MPPDKSRPVRTFLRRHPLTGFFLLAYGLSWLAWLPYMLSEDGLAVFRFRYPSVLGTSQFLGVMPGAYLGPIFSAYLMTRLLEGRPGVRRWLRAFLRWRAGARWYLLALAGVPAIMVTATFALPGAAGALSLPAAPAVLAFLPMLLVQLVTTGLAEEPGWREYALPRVQQRYGPMAGALILGPLWAGWHLPLFLTGWRMGASALGTVVEFLLFTLVLNIVVTWLFNSTRESLPVVMLFHANINNFGSVLWPAFFPAIPVLDSRYLVGLIGFGALALVIVVATRGRLGYRRMETCANAGQRYGAAADIC</sequence>
<keyword evidence="1" id="KW-1133">Transmembrane helix</keyword>
<keyword evidence="1" id="KW-0472">Membrane</keyword>
<evidence type="ECO:0000256" key="1">
    <source>
        <dbReference type="SAM" id="Phobius"/>
    </source>
</evidence>
<keyword evidence="3" id="KW-0378">Hydrolase</keyword>
<dbReference type="Proteomes" id="UP001596137">
    <property type="component" value="Unassembled WGS sequence"/>
</dbReference>
<feature type="domain" description="CAAX prenyl protease 2/Lysostaphin resistance protein A-like" evidence="2">
    <location>
        <begin position="140"/>
        <end position="242"/>
    </location>
</feature>
<feature type="transmembrane region" description="Helical" evidence="1">
    <location>
        <begin position="202"/>
        <end position="224"/>
    </location>
</feature>
<feature type="transmembrane region" description="Helical" evidence="1">
    <location>
        <begin position="263"/>
        <end position="281"/>
    </location>
</feature>